<dbReference type="KEGG" id="sbf:JCM31447_02550"/>
<evidence type="ECO:0000313" key="1">
    <source>
        <dbReference type="EMBL" id="BBH51832.1"/>
    </source>
</evidence>
<name>A0A4P2VSM9_FLUSA</name>
<reference evidence="1 2" key="1">
    <citation type="submission" date="2018-12" db="EMBL/GenBank/DDBJ databases">
        <title>Rubrispira sanarue gen. nov., sp., nov., a member of the order Silvanigrellales, isolated from a brackish lake in Hamamatsu Japan.</title>
        <authorList>
            <person name="Maejima Y."/>
            <person name="Iino T."/>
            <person name="Muraguchi Y."/>
            <person name="Fukuda K."/>
            <person name="Nojiri H."/>
            <person name="Ohkuma M."/>
            <person name="Moriuchi R."/>
            <person name="Dohra H."/>
            <person name="Kimbara K."/>
            <person name="Shintani M."/>
        </authorList>
    </citation>
    <scope>NUCLEOTIDE SEQUENCE [LARGE SCALE GENOMIC DNA]</scope>
    <source>
        <strain evidence="1 2">RF1110005</strain>
    </source>
</reference>
<dbReference type="AlphaFoldDB" id="A0A4P2VSM9"/>
<gene>
    <name evidence="1" type="ORF">JCM31447_02550</name>
</gene>
<evidence type="ECO:0000313" key="2">
    <source>
        <dbReference type="Proteomes" id="UP000291236"/>
    </source>
</evidence>
<protein>
    <submittedName>
        <fullName evidence="1">Uncharacterized protein</fullName>
    </submittedName>
</protein>
<dbReference type="OrthoDB" id="5288059at2"/>
<dbReference type="Proteomes" id="UP000291236">
    <property type="component" value="Chromosome"/>
</dbReference>
<proteinExistence type="predicted"/>
<sequence length="840" mass="98046">MRVVYIVIIILNITCKLSNSQELNYLPSEINVFSDIEKNRVEQWKNLRKVDTEIDKIFSNITSLSFFSNTSDVTGKSKFLRINEIGLGQNVLRDEMNLLRAQDHLQLGDPLIAKEMILKDIKNFDTRNKENLVWSYKILFEANRHLKKHEEAINICLKMLSIYGEDKDSFSDKWKLSCSLEFFKAAKIENKNYIKDNLKNSLRAWSNSPLVKRDSNYMPLSAVYIALALRKIYPNKVIPIQYLESAITHIKNGNKNLSRAYLTLALLKYDNNNKNESLSLLRYLSGDFKGYGARLKYFESDEASLQIARLCLARYQASVGNLNAAETWYRDVLLESKISGNDFIKGEKRKTYWEFAQILYSQKKYLESARQYKLSLKDIFYDHNFIINKQFDENSKKIRTSNIMLAKILSKTSQKNFQAEGQLLELLGYTEADLNFLNNIKNLSKDNTEELLQSLFALASLSLEYGVNSKVTENAMKFRNALSMTKSEIDSMRTDLANALNAADYTYTGIIETKAISALMKLAPILDNLKQILLTLDKIESALWDQSKVGLDFAKKNRIEILRRLNAMDDEISKYKLKEKIESKIYKPKLPGAFQLVGENINDLSAQIAAANFLFQANDKKISRDIPLDLLEFLENDFANFEREKLNDEFIKLTIDNRIFQLSRNLQENTTFQFQIKERILEKSFSEMFEIHKRNRLKSSSIGDIEFYKSLDSSWTNIIAVYKMLSITVDNIKERIINERKEILEKVEFINQHLSAQEYQFEKLKNITYDEFQNISKEIVKQLIPRVLSFKEYIKIELANHNKDIYNFKIESNKEIEKSAEERVRWLNTLRETSRWDLIR</sequence>
<keyword evidence="2" id="KW-1185">Reference proteome</keyword>
<accession>A0A4P2VSM9</accession>
<dbReference type="RefSeq" id="WP_130605745.1">
    <property type="nucleotide sequence ID" value="NZ_AP019368.1"/>
</dbReference>
<dbReference type="EMBL" id="AP019368">
    <property type="protein sequence ID" value="BBH51832.1"/>
    <property type="molecule type" value="Genomic_DNA"/>
</dbReference>
<organism evidence="1 2">
    <name type="scientific">Fluviispira sanaruensis</name>
    <dbReference type="NCBI Taxonomy" id="2493639"/>
    <lineage>
        <taxon>Bacteria</taxon>
        <taxon>Pseudomonadati</taxon>
        <taxon>Bdellovibrionota</taxon>
        <taxon>Oligoflexia</taxon>
        <taxon>Silvanigrellales</taxon>
        <taxon>Silvanigrellaceae</taxon>
        <taxon>Fluviispira</taxon>
    </lineage>
</organism>